<name>A0AA36DJF0_9BILA</name>
<dbReference type="InterPro" id="IPR045255">
    <property type="entry name" value="RanBP1-like"/>
</dbReference>
<protein>
    <recommendedName>
        <fullName evidence="4">RanBD1 domain-containing protein</fullName>
    </recommendedName>
</protein>
<dbReference type="Gene3D" id="2.30.29.30">
    <property type="entry name" value="Pleckstrin-homology domain (PH domain)/Phosphotyrosine-binding domain (PTB)"/>
    <property type="match status" value="1"/>
</dbReference>
<feature type="region of interest" description="Disordered" evidence="1">
    <location>
        <begin position="57"/>
        <end position="96"/>
    </location>
</feature>
<accession>A0AA36DJF0</accession>
<feature type="non-terminal residue" evidence="2">
    <location>
        <position position="434"/>
    </location>
</feature>
<dbReference type="PANTHER" id="PTHR23138:SF141">
    <property type="entry name" value="NUCLEAR PORE COMPLEX PROTEIN NUP50"/>
    <property type="match status" value="1"/>
</dbReference>
<evidence type="ECO:0000256" key="1">
    <source>
        <dbReference type="SAM" id="MobiDB-lite"/>
    </source>
</evidence>
<gene>
    <name evidence="2" type="ORF">MSPICULIGERA_LOCUS25442</name>
</gene>
<feature type="compositionally biased region" description="Basic and acidic residues" evidence="1">
    <location>
        <begin position="151"/>
        <end position="160"/>
    </location>
</feature>
<dbReference type="AlphaFoldDB" id="A0AA36DJF0"/>
<dbReference type="CDD" id="cd13170">
    <property type="entry name" value="RanBD_NUP50"/>
    <property type="match status" value="1"/>
</dbReference>
<organism evidence="2 3">
    <name type="scientific">Mesorhabditis spiculigera</name>
    <dbReference type="NCBI Taxonomy" id="96644"/>
    <lineage>
        <taxon>Eukaryota</taxon>
        <taxon>Metazoa</taxon>
        <taxon>Ecdysozoa</taxon>
        <taxon>Nematoda</taxon>
        <taxon>Chromadorea</taxon>
        <taxon>Rhabditida</taxon>
        <taxon>Rhabditina</taxon>
        <taxon>Rhabditomorpha</taxon>
        <taxon>Rhabditoidea</taxon>
        <taxon>Rhabditidae</taxon>
        <taxon>Mesorhabditinae</taxon>
        <taxon>Mesorhabditis</taxon>
    </lineage>
</organism>
<dbReference type="InterPro" id="IPR011993">
    <property type="entry name" value="PH-like_dom_sf"/>
</dbReference>
<evidence type="ECO:0000313" key="2">
    <source>
        <dbReference type="EMBL" id="CAJ0587476.1"/>
    </source>
</evidence>
<feature type="compositionally biased region" description="Polar residues" evidence="1">
    <location>
        <begin position="77"/>
        <end position="96"/>
    </location>
</feature>
<feature type="compositionally biased region" description="Basic and acidic residues" evidence="1">
    <location>
        <begin position="201"/>
        <end position="213"/>
    </location>
</feature>
<feature type="region of interest" description="Disordered" evidence="1">
    <location>
        <begin position="115"/>
        <end position="259"/>
    </location>
</feature>
<keyword evidence="3" id="KW-1185">Reference proteome</keyword>
<dbReference type="SUPFAM" id="SSF50729">
    <property type="entry name" value="PH domain-like"/>
    <property type="match status" value="1"/>
</dbReference>
<evidence type="ECO:0008006" key="4">
    <source>
        <dbReference type="Google" id="ProtNLM"/>
    </source>
</evidence>
<evidence type="ECO:0000313" key="3">
    <source>
        <dbReference type="Proteomes" id="UP001177023"/>
    </source>
</evidence>
<dbReference type="EMBL" id="CATQJA010002710">
    <property type="protein sequence ID" value="CAJ0587476.1"/>
    <property type="molecule type" value="Genomic_DNA"/>
</dbReference>
<comment type="caution">
    <text evidence="2">The sequence shown here is derived from an EMBL/GenBank/DDBJ whole genome shotgun (WGS) entry which is preliminary data.</text>
</comment>
<dbReference type="PANTHER" id="PTHR23138">
    <property type="entry name" value="RAN BINDING PROTEIN"/>
    <property type="match status" value="1"/>
</dbReference>
<sequence length="434" mass="46521">MISTDRQKKQFQEKMTSLNKGFIKALQQWTESCPHYDLSPSVKSYLQHVKALDDTYANDTATPGNRPIAKARRKFDQSSSETPKTSSGLGAVSSTPFTNAPKFRLSDVSVIAPINTPDRSAAPESASLPSGTSRKRAMRGGGPLGEPETVVFRDQDKAAEPKSNLGATLAGLPSFPKPGPEFWGFGKKAEDTSSSSPAKSAEPKKDEPAKEKPAPALGGFTFNAGAQNGDDTKKDAAPSFPNFFGASAKSTEGPKFPMFGTSAPKTGDAPNDAPKLAFPSFFGSSAPSADGTVKLAFGPSTDAPKADDQDGEEGEYVPPKAEVVENKEPDAFYSIKCAAFKMNREKKYDKLGVGMFHMKDVDGKKSVLVRAATTVGTVWVNALMNSSMKLAKQDDTKLRIICPTGEGEISIYLFRFSSKTDAEKVLETIEKETK</sequence>
<dbReference type="GO" id="GO:0006606">
    <property type="term" value="P:protein import into nucleus"/>
    <property type="evidence" value="ECO:0007669"/>
    <property type="project" value="TreeGrafter"/>
</dbReference>
<feature type="region of interest" description="Disordered" evidence="1">
    <location>
        <begin position="293"/>
        <end position="315"/>
    </location>
</feature>
<dbReference type="Proteomes" id="UP001177023">
    <property type="component" value="Unassembled WGS sequence"/>
</dbReference>
<proteinExistence type="predicted"/>
<reference evidence="2" key="1">
    <citation type="submission" date="2023-06" db="EMBL/GenBank/DDBJ databases">
        <authorList>
            <person name="Delattre M."/>
        </authorList>
    </citation>
    <scope>NUCLEOTIDE SEQUENCE</scope>
    <source>
        <strain evidence="2">AF72</strain>
    </source>
</reference>